<evidence type="ECO:0000313" key="2">
    <source>
        <dbReference type="EMBL" id="MDX5929346.1"/>
    </source>
</evidence>
<evidence type="ECO:0000313" key="3">
    <source>
        <dbReference type="Proteomes" id="UP001279553"/>
    </source>
</evidence>
<reference evidence="2 3" key="1">
    <citation type="submission" date="2023-11" db="EMBL/GenBank/DDBJ databases">
        <title>MicrobeMod: A computational toolkit for identifying prokaryotic methylation and restriction-modification with nanopore sequencing.</title>
        <authorList>
            <person name="Crits-Christoph A."/>
            <person name="Kang S.C."/>
            <person name="Lee H."/>
            <person name="Ostrov N."/>
        </authorList>
    </citation>
    <scope>NUCLEOTIDE SEQUENCE [LARGE SCALE GENOMIC DNA]</scope>
    <source>
        <strain evidence="2 3">DSMZ 700</strain>
    </source>
</reference>
<feature type="region of interest" description="Disordered" evidence="1">
    <location>
        <begin position="41"/>
        <end position="62"/>
    </location>
</feature>
<dbReference type="AlphaFoldDB" id="A0AAW9DKH2"/>
<organism evidence="2 3">
    <name type="scientific">Acidiphilium acidophilum</name>
    <name type="common">Thiobacillus acidophilus</name>
    <dbReference type="NCBI Taxonomy" id="76588"/>
    <lineage>
        <taxon>Bacteria</taxon>
        <taxon>Pseudomonadati</taxon>
        <taxon>Pseudomonadota</taxon>
        <taxon>Alphaproteobacteria</taxon>
        <taxon>Acetobacterales</taxon>
        <taxon>Acidocellaceae</taxon>
        <taxon>Acidiphilium</taxon>
    </lineage>
</organism>
<gene>
    <name evidence="2" type="ORF">SIL87_01020</name>
</gene>
<accession>A0AAW9DKH2</accession>
<evidence type="ECO:0000256" key="1">
    <source>
        <dbReference type="SAM" id="MobiDB-lite"/>
    </source>
</evidence>
<dbReference type="EMBL" id="JAWXYB010000002">
    <property type="protein sequence ID" value="MDX5929346.1"/>
    <property type="molecule type" value="Genomic_DNA"/>
</dbReference>
<comment type="caution">
    <text evidence="2">The sequence shown here is derived from an EMBL/GenBank/DDBJ whole genome shotgun (WGS) entry which is preliminary data.</text>
</comment>
<protein>
    <recommendedName>
        <fullName evidence="4">Cysteine-rich CWC</fullName>
    </recommendedName>
</protein>
<name>A0AAW9DKH2_ACIAO</name>
<proteinExistence type="predicted"/>
<feature type="compositionally biased region" description="Basic and acidic residues" evidence="1">
    <location>
        <begin position="41"/>
        <end position="55"/>
    </location>
</feature>
<dbReference type="Proteomes" id="UP001279553">
    <property type="component" value="Unassembled WGS sequence"/>
</dbReference>
<evidence type="ECO:0008006" key="4">
    <source>
        <dbReference type="Google" id="ProtNLM"/>
    </source>
</evidence>
<dbReference type="RefSeq" id="WP_319612445.1">
    <property type="nucleotide sequence ID" value="NZ_JAWXYB010000002.1"/>
</dbReference>
<sequence length="62" mass="6842">MTCQNDDSCWCTKLPIVTPMPADNAAHCLCPNCLREMQDKARQNATAADHDRTEGTHGSQTH</sequence>
<keyword evidence="3" id="KW-1185">Reference proteome</keyword>